<dbReference type="eggNOG" id="COG0546">
    <property type="taxonomic scope" value="Bacteria"/>
</dbReference>
<dbReference type="RefSeq" id="WP_051725676.1">
    <property type="nucleotide sequence ID" value="NZ_JOTM01000003.1"/>
</dbReference>
<dbReference type="InterPro" id="IPR023198">
    <property type="entry name" value="PGP-like_dom2"/>
</dbReference>
<dbReference type="InterPro" id="IPR041492">
    <property type="entry name" value="HAD_2"/>
</dbReference>
<sequence length="210" mass="24505">MQKYIVFDFDGTLVDSQNIFVPIYNQLAEKHGYETVREEDIEPLRKLSIPERCKQLRVPLYKLPILALEFYKLYQPAIKDLVLFNGMKDVLDELHRNGYGIAVISSNSEEHIRAFLHNNQIENIQEVFCSKNLFGKDKIIKKFLKEKQLTEADMLYVGDEQRDIVACKKVGVNVIWVEWGYDVLETVKEDSPDYMVNTPNEILHIVQSVH</sequence>
<dbReference type="CDD" id="cd04303">
    <property type="entry name" value="HAD_PGPase"/>
    <property type="match status" value="1"/>
</dbReference>
<accession>A0A073KF80</accession>
<dbReference type="Proteomes" id="UP000027778">
    <property type="component" value="Unassembled WGS sequence"/>
</dbReference>
<protein>
    <submittedName>
        <fullName evidence="3">HAD family hydrolase</fullName>
    </submittedName>
</protein>
<dbReference type="SFLD" id="SFLDS00003">
    <property type="entry name" value="Haloacid_Dehalogenase"/>
    <property type="match status" value="1"/>
</dbReference>
<dbReference type="PANTHER" id="PTHR43434">
    <property type="entry name" value="PHOSPHOGLYCOLATE PHOSPHATASE"/>
    <property type="match status" value="1"/>
</dbReference>
<dbReference type="STRING" id="574375.AZF08_10375"/>
<dbReference type="SUPFAM" id="SSF56784">
    <property type="entry name" value="HAD-like"/>
    <property type="match status" value="1"/>
</dbReference>
<dbReference type="Pfam" id="PF13419">
    <property type="entry name" value="HAD_2"/>
    <property type="match status" value="1"/>
</dbReference>
<organism evidence="3 4">
    <name type="scientific">Bacillus gaemokensis</name>
    <dbReference type="NCBI Taxonomy" id="574375"/>
    <lineage>
        <taxon>Bacteria</taxon>
        <taxon>Bacillati</taxon>
        <taxon>Bacillota</taxon>
        <taxon>Bacilli</taxon>
        <taxon>Bacillales</taxon>
        <taxon>Bacillaceae</taxon>
        <taxon>Bacillus</taxon>
        <taxon>Bacillus cereus group</taxon>
    </lineage>
</organism>
<dbReference type="InterPro" id="IPR006439">
    <property type="entry name" value="HAD-SF_hydro_IA"/>
</dbReference>
<evidence type="ECO:0000313" key="4">
    <source>
        <dbReference type="Proteomes" id="UP000027778"/>
    </source>
</evidence>
<comment type="caution">
    <text evidence="3">The sequence shown here is derived from an EMBL/GenBank/DDBJ whole genome shotgun (WGS) entry which is preliminary data.</text>
</comment>
<dbReference type="PANTHER" id="PTHR43434:SF13">
    <property type="entry name" value="PHOSPHOGLYCOLATE PHOSPHATASE"/>
    <property type="match status" value="1"/>
</dbReference>
<dbReference type="OrthoDB" id="9792518at2"/>
<gene>
    <name evidence="3" type="ORF">BAGA_18640</name>
</gene>
<evidence type="ECO:0000313" key="3">
    <source>
        <dbReference type="EMBL" id="KEK25102.1"/>
    </source>
</evidence>
<dbReference type="SFLD" id="SFLDG01129">
    <property type="entry name" value="C1.5:_HAD__Beta-PGM__Phosphata"/>
    <property type="match status" value="1"/>
</dbReference>
<proteinExistence type="predicted"/>
<dbReference type="EMBL" id="JOTM01000003">
    <property type="protein sequence ID" value="KEK25102.1"/>
    <property type="molecule type" value="Genomic_DNA"/>
</dbReference>
<dbReference type="InterPro" id="IPR050155">
    <property type="entry name" value="HAD-like_hydrolase_sf"/>
</dbReference>
<dbReference type="AlphaFoldDB" id="A0A073KF80"/>
<dbReference type="Gene3D" id="3.40.50.1000">
    <property type="entry name" value="HAD superfamily/HAD-like"/>
    <property type="match status" value="1"/>
</dbReference>
<keyword evidence="4" id="KW-1185">Reference proteome</keyword>
<evidence type="ECO:0000256" key="1">
    <source>
        <dbReference type="ARBA" id="ARBA00022801"/>
    </source>
</evidence>
<dbReference type="Gene3D" id="1.10.150.240">
    <property type="entry name" value="Putative phosphatase, domain 2"/>
    <property type="match status" value="1"/>
</dbReference>
<evidence type="ECO:0000256" key="2">
    <source>
        <dbReference type="ARBA" id="ARBA00022842"/>
    </source>
</evidence>
<keyword evidence="2" id="KW-0460">Magnesium</keyword>
<dbReference type="GO" id="GO:0008967">
    <property type="term" value="F:phosphoglycolate phosphatase activity"/>
    <property type="evidence" value="ECO:0007669"/>
    <property type="project" value="TreeGrafter"/>
</dbReference>
<keyword evidence="1 3" id="KW-0378">Hydrolase</keyword>
<reference evidence="3 4" key="1">
    <citation type="submission" date="2014-06" db="EMBL/GenBank/DDBJ databases">
        <title>Draft genome sequence of Bacillus gaemokensis JCM 15801 (MCCC 1A00707).</title>
        <authorList>
            <person name="Lai Q."/>
            <person name="Liu Y."/>
            <person name="Shao Z."/>
        </authorList>
    </citation>
    <scope>NUCLEOTIDE SEQUENCE [LARGE SCALE GENOMIC DNA]</scope>
    <source>
        <strain evidence="3 4">JCM 15801</strain>
    </source>
</reference>
<dbReference type="GO" id="GO:0005829">
    <property type="term" value="C:cytosol"/>
    <property type="evidence" value="ECO:0007669"/>
    <property type="project" value="TreeGrafter"/>
</dbReference>
<name>A0A073KF80_9BACI</name>
<dbReference type="InterPro" id="IPR036412">
    <property type="entry name" value="HAD-like_sf"/>
</dbReference>
<dbReference type="InterPro" id="IPR023214">
    <property type="entry name" value="HAD_sf"/>
</dbReference>
<dbReference type="GO" id="GO:0006281">
    <property type="term" value="P:DNA repair"/>
    <property type="evidence" value="ECO:0007669"/>
    <property type="project" value="TreeGrafter"/>
</dbReference>
<dbReference type="NCBIfam" id="TIGR01549">
    <property type="entry name" value="HAD-SF-IA-v1"/>
    <property type="match status" value="1"/>
</dbReference>